<dbReference type="AlphaFoldDB" id="A0A084ALC9"/>
<organism evidence="1 2">
    <name type="scientific">Stachybotrys chartarum (strain CBS 109288 / IBT 7711)</name>
    <name type="common">Toxic black mold</name>
    <name type="synonym">Stilbospora chartarum</name>
    <dbReference type="NCBI Taxonomy" id="1280523"/>
    <lineage>
        <taxon>Eukaryota</taxon>
        <taxon>Fungi</taxon>
        <taxon>Dikarya</taxon>
        <taxon>Ascomycota</taxon>
        <taxon>Pezizomycotina</taxon>
        <taxon>Sordariomycetes</taxon>
        <taxon>Hypocreomycetidae</taxon>
        <taxon>Hypocreales</taxon>
        <taxon>Stachybotryaceae</taxon>
        <taxon>Stachybotrys</taxon>
    </lineage>
</organism>
<sequence>MMFEEWLVDWHLFTRSIGSVDATTLSVKLPSHEDPFPMASHDALHATLRAYMLAMEHDPAVACLAHPPVIVVFRQPPPPLLAVRDCFHTETEAGDLVSWAVANTRFDVPLADSEALWLDVCEFFLHDPRKRATSVRLPGTKVTLHPYQMIDVWKMLSVITSGVASRTYNTSTPELGRTIECMAAAAVASLAVLSRQHRERHPELHALPPQPWGYLAHRR</sequence>
<dbReference type="HOGENOM" id="CLU_075382_0_0_1"/>
<gene>
    <name evidence="1" type="ORF">S7711_09950</name>
</gene>
<accession>A0A084ALC9</accession>
<keyword evidence="2" id="KW-1185">Reference proteome</keyword>
<dbReference type="EMBL" id="KL648670">
    <property type="protein sequence ID" value="KEY66108.1"/>
    <property type="molecule type" value="Genomic_DNA"/>
</dbReference>
<reference evidence="1 2" key="1">
    <citation type="journal article" date="2014" name="BMC Genomics">
        <title>Comparative genome sequencing reveals chemotype-specific gene clusters in the toxigenic black mold Stachybotrys.</title>
        <authorList>
            <person name="Semeiks J."/>
            <person name="Borek D."/>
            <person name="Otwinowski Z."/>
            <person name="Grishin N.V."/>
        </authorList>
    </citation>
    <scope>NUCLEOTIDE SEQUENCE [LARGE SCALE GENOMIC DNA]</scope>
    <source>
        <strain evidence="2">CBS 109288 / IBT 7711</strain>
    </source>
</reference>
<protein>
    <submittedName>
        <fullName evidence="1">Uncharacterized protein</fullName>
    </submittedName>
</protein>
<proteinExistence type="predicted"/>
<dbReference type="Proteomes" id="UP000028045">
    <property type="component" value="Unassembled WGS sequence"/>
</dbReference>
<evidence type="ECO:0000313" key="1">
    <source>
        <dbReference type="EMBL" id="KEY66108.1"/>
    </source>
</evidence>
<name>A0A084ALC9_STACB</name>
<evidence type="ECO:0000313" key="2">
    <source>
        <dbReference type="Proteomes" id="UP000028045"/>
    </source>
</evidence>